<dbReference type="EMBL" id="CP007155">
    <property type="protein sequence ID" value="AHH94530.1"/>
    <property type="molecule type" value="Genomic_DNA"/>
</dbReference>
<sequence>MPEFNATHDPVFVGREMATINTWAHDGSGGYTKGALQVAPDRLPTLKAGWIAAQEEFLSIKRDSHWLRSVGAPGNDEVSKQAVKNLGRMAGDEEGFLGKTLDDCVAYCQHVIDEVDKTMKMYKVADTSAEIKFKM</sequence>
<evidence type="ECO:0000313" key="1">
    <source>
        <dbReference type="EMBL" id="AHH94530.1"/>
    </source>
</evidence>
<dbReference type="RefSeq" id="WP_025354768.1">
    <property type="nucleotide sequence ID" value="NZ_CP007155.1"/>
</dbReference>
<proteinExistence type="predicted"/>
<keyword evidence="2" id="KW-1185">Reference proteome</keyword>
<organism evidence="1 2">
    <name type="scientific">Kutzneria albida DSM 43870</name>
    <dbReference type="NCBI Taxonomy" id="1449976"/>
    <lineage>
        <taxon>Bacteria</taxon>
        <taxon>Bacillati</taxon>
        <taxon>Actinomycetota</taxon>
        <taxon>Actinomycetes</taxon>
        <taxon>Pseudonocardiales</taxon>
        <taxon>Pseudonocardiaceae</taxon>
        <taxon>Kutzneria</taxon>
    </lineage>
</organism>
<dbReference type="KEGG" id="kal:KALB_1157"/>
<dbReference type="HOGENOM" id="CLU_1883023_0_0_11"/>
<protein>
    <submittedName>
        <fullName evidence="1">Uncharacterized protein</fullName>
    </submittedName>
</protein>
<accession>W5W158</accession>
<dbReference type="OrthoDB" id="3699938at2"/>
<reference evidence="1 2" key="1">
    <citation type="journal article" date="2014" name="BMC Genomics">
        <title>Complete genome sequence of producer of the glycopeptide antibiotic Aculeximycin Kutzneria albida DSM 43870T, a representative of minor genus of Pseudonocardiaceae.</title>
        <authorList>
            <person name="Rebets Y."/>
            <person name="Tokovenko B."/>
            <person name="Lushchyk I."/>
            <person name="Ruckert C."/>
            <person name="Zaburannyi N."/>
            <person name="Bechthold A."/>
            <person name="Kalinowski J."/>
            <person name="Luzhetskyy A."/>
        </authorList>
    </citation>
    <scope>NUCLEOTIDE SEQUENCE [LARGE SCALE GENOMIC DNA]</scope>
    <source>
        <strain evidence="1">DSM 43870</strain>
    </source>
</reference>
<gene>
    <name evidence="1" type="ORF">KALB_1157</name>
</gene>
<name>W5W158_9PSEU</name>
<dbReference type="AlphaFoldDB" id="W5W158"/>
<evidence type="ECO:0000313" key="2">
    <source>
        <dbReference type="Proteomes" id="UP000019225"/>
    </source>
</evidence>
<dbReference type="Proteomes" id="UP000019225">
    <property type="component" value="Chromosome"/>
</dbReference>
<dbReference type="eggNOG" id="ENOG5031XUH">
    <property type="taxonomic scope" value="Bacteria"/>
</dbReference>
<dbReference type="STRING" id="1449976.KALB_1157"/>